<evidence type="ECO:0000313" key="2">
    <source>
        <dbReference type="EMBL" id="ABB39888.1"/>
    </source>
</evidence>
<proteinExistence type="predicted"/>
<reference evidence="2 3" key="1">
    <citation type="journal article" date="2011" name="J. Bacteriol.">
        <title>Complete genome sequence and updated annotation of Desulfovibrio alaskensis G20.</title>
        <authorList>
            <person name="Hauser L.J."/>
            <person name="Land M.L."/>
            <person name="Brown S.D."/>
            <person name="Larimer F."/>
            <person name="Keller K.L."/>
            <person name="Rapp-Giles B.J."/>
            <person name="Price M.N."/>
            <person name="Lin M."/>
            <person name="Bruce D.C."/>
            <person name="Detter J.C."/>
            <person name="Tapia R."/>
            <person name="Han C.S."/>
            <person name="Goodwin L.A."/>
            <person name="Cheng J.F."/>
            <person name="Pitluck S."/>
            <person name="Copeland A."/>
            <person name="Lucas S."/>
            <person name="Nolan M."/>
            <person name="Lapidus A.L."/>
            <person name="Palumbo A.V."/>
            <person name="Wall J.D."/>
        </authorList>
    </citation>
    <scope>NUCLEOTIDE SEQUENCE [LARGE SCALE GENOMIC DNA]</scope>
    <source>
        <strain evidence="3">ATCC BAA 1058 / DSM 17464 / G20</strain>
    </source>
</reference>
<dbReference type="STRING" id="207559.Dde_3094"/>
<dbReference type="InterPro" id="IPR052018">
    <property type="entry name" value="PHP_domain"/>
</dbReference>
<dbReference type="InterPro" id="IPR004013">
    <property type="entry name" value="PHP_dom"/>
</dbReference>
<keyword evidence="3" id="KW-1185">Reference proteome</keyword>
<dbReference type="InterPro" id="IPR003141">
    <property type="entry name" value="Pol/His_phosphatase_N"/>
</dbReference>
<dbReference type="Gene3D" id="3.20.20.140">
    <property type="entry name" value="Metal-dependent hydrolases"/>
    <property type="match status" value="1"/>
</dbReference>
<gene>
    <name evidence="2" type="ordered locus">Dde_3094</name>
</gene>
<protein>
    <submittedName>
        <fullName evidence="2">PHP domain protein</fullName>
    </submittedName>
</protein>
<feature type="domain" description="Polymerase/histidinol phosphatase N-terminal" evidence="1">
    <location>
        <begin position="7"/>
        <end position="72"/>
    </location>
</feature>
<dbReference type="CDD" id="cd07438">
    <property type="entry name" value="PHP_HisPPase_AMP"/>
    <property type="match status" value="1"/>
</dbReference>
<dbReference type="GO" id="GO:0035312">
    <property type="term" value="F:5'-3' DNA exonuclease activity"/>
    <property type="evidence" value="ECO:0007669"/>
    <property type="project" value="TreeGrafter"/>
</dbReference>
<sequence>MTACRYIDLHTHSTASDGSDTPAAVITKAHAAGLAAVALTDHDTLDGLDEAAETAGRLGVELVRGCELGAMCPYGEVHILGLWLPETPKALLRTLAELRQGRHDRNVKIVDKLRALGMNITYDEVRDVAGEGSVGRPHIAQVLVQKQVAGSTRQAFDMYLGDRGAAYVPRKSLSPEGAVKALKAEGATVSFAHPMLINAPDDWLEETVASLTAAGLDAIEAYHSEHSQKDIRRCVELADRYGLALTGGSDYHGSVKPDISLGTGKGGLRVPYLILEKLKAARTANGLPV</sequence>
<evidence type="ECO:0000313" key="3">
    <source>
        <dbReference type="Proteomes" id="UP000002710"/>
    </source>
</evidence>
<dbReference type="EMBL" id="CP000112">
    <property type="protein sequence ID" value="ABB39888.1"/>
    <property type="molecule type" value="Genomic_DNA"/>
</dbReference>
<dbReference type="PANTHER" id="PTHR42924">
    <property type="entry name" value="EXONUCLEASE"/>
    <property type="match status" value="1"/>
</dbReference>
<dbReference type="AlphaFoldDB" id="Q30WQ8"/>
<dbReference type="PANTHER" id="PTHR42924:SF3">
    <property type="entry name" value="POLYMERASE_HISTIDINOL PHOSPHATASE N-TERMINAL DOMAIN-CONTAINING PROTEIN"/>
    <property type="match status" value="1"/>
</dbReference>
<dbReference type="eggNOG" id="COG0613">
    <property type="taxonomic scope" value="Bacteria"/>
</dbReference>
<dbReference type="GO" id="GO:0004534">
    <property type="term" value="F:5'-3' RNA exonuclease activity"/>
    <property type="evidence" value="ECO:0007669"/>
    <property type="project" value="TreeGrafter"/>
</dbReference>
<name>Q30WQ8_OLEA2</name>
<dbReference type="Proteomes" id="UP000002710">
    <property type="component" value="Chromosome"/>
</dbReference>
<dbReference type="KEGG" id="dde:Dde_3094"/>
<dbReference type="Pfam" id="PF02811">
    <property type="entry name" value="PHP"/>
    <property type="match status" value="1"/>
</dbReference>
<accession>Q30WQ8</accession>
<organism evidence="2 3">
    <name type="scientific">Oleidesulfovibrio alaskensis (strain ATCC BAA-1058 / DSM 17464 / G20)</name>
    <name type="common">Desulfovibrio alaskensis</name>
    <dbReference type="NCBI Taxonomy" id="207559"/>
    <lineage>
        <taxon>Bacteria</taxon>
        <taxon>Pseudomonadati</taxon>
        <taxon>Thermodesulfobacteriota</taxon>
        <taxon>Desulfovibrionia</taxon>
        <taxon>Desulfovibrionales</taxon>
        <taxon>Desulfovibrionaceae</taxon>
        <taxon>Oleidesulfovibrio</taxon>
    </lineage>
</organism>
<dbReference type="SMART" id="SM00481">
    <property type="entry name" value="POLIIIAc"/>
    <property type="match status" value="1"/>
</dbReference>
<dbReference type="RefSeq" id="WP_011368849.1">
    <property type="nucleotide sequence ID" value="NC_007519.1"/>
</dbReference>
<dbReference type="Gene3D" id="1.10.150.650">
    <property type="match status" value="1"/>
</dbReference>
<dbReference type="SUPFAM" id="SSF89550">
    <property type="entry name" value="PHP domain-like"/>
    <property type="match status" value="1"/>
</dbReference>
<evidence type="ECO:0000259" key="1">
    <source>
        <dbReference type="SMART" id="SM00481"/>
    </source>
</evidence>
<dbReference type="InterPro" id="IPR016195">
    <property type="entry name" value="Pol/histidinol_Pase-like"/>
</dbReference>
<dbReference type="HOGENOM" id="CLU_067347_1_0_7"/>